<evidence type="ECO:0000313" key="3">
    <source>
        <dbReference type="Proteomes" id="UP000316621"/>
    </source>
</evidence>
<keyword evidence="3" id="KW-1185">Reference proteome</keyword>
<sequence length="122" mass="14048">DQIGIRNSSKDAVSVITTWQELLQHYGPSTDVQIEIIRKFEEICLEFAQDYAPAFDRILQELCEKKVPTKEAILKPYRAVKKHMMVMILQLFFLNQPTTVKLKKYIPIIDAVPPQTTVLSNS</sequence>
<organism evidence="2 3">
    <name type="scientific">Papaver somniferum</name>
    <name type="common">Opium poppy</name>
    <dbReference type="NCBI Taxonomy" id="3469"/>
    <lineage>
        <taxon>Eukaryota</taxon>
        <taxon>Viridiplantae</taxon>
        <taxon>Streptophyta</taxon>
        <taxon>Embryophyta</taxon>
        <taxon>Tracheophyta</taxon>
        <taxon>Spermatophyta</taxon>
        <taxon>Magnoliopsida</taxon>
        <taxon>Ranunculales</taxon>
        <taxon>Papaveraceae</taxon>
        <taxon>Papaveroideae</taxon>
        <taxon>Papaver</taxon>
    </lineage>
</organism>
<dbReference type="Gene3D" id="1.25.40.180">
    <property type="match status" value="1"/>
</dbReference>
<feature type="domain" description="W2" evidence="1">
    <location>
        <begin position="1"/>
        <end position="122"/>
    </location>
</feature>
<dbReference type="STRING" id="3469.A0A4Y7JPG7"/>
<protein>
    <recommendedName>
        <fullName evidence="1">W2 domain-containing protein</fullName>
    </recommendedName>
</protein>
<evidence type="ECO:0000259" key="1">
    <source>
        <dbReference type="PROSITE" id="PS51363"/>
    </source>
</evidence>
<feature type="non-terminal residue" evidence="2">
    <location>
        <position position="1"/>
    </location>
</feature>
<reference evidence="2 3" key="1">
    <citation type="journal article" date="2018" name="Science">
        <title>The opium poppy genome and morphinan production.</title>
        <authorList>
            <person name="Guo L."/>
            <person name="Winzer T."/>
            <person name="Yang X."/>
            <person name="Li Y."/>
            <person name="Ning Z."/>
            <person name="He Z."/>
            <person name="Teodor R."/>
            <person name="Lu Y."/>
            <person name="Bowser T.A."/>
            <person name="Graham I.A."/>
            <person name="Ye K."/>
        </authorList>
    </citation>
    <scope>NUCLEOTIDE SEQUENCE [LARGE SCALE GENOMIC DNA]</scope>
    <source>
        <strain evidence="3">cv. HN1</strain>
        <tissue evidence="2">Leaves</tissue>
    </source>
</reference>
<evidence type="ECO:0000313" key="2">
    <source>
        <dbReference type="EMBL" id="RZC62617.1"/>
    </source>
</evidence>
<dbReference type="PROSITE" id="PS51363">
    <property type="entry name" value="W2"/>
    <property type="match status" value="1"/>
</dbReference>
<name>A0A4Y7JPG7_PAPSO</name>
<dbReference type="EMBL" id="CM010719">
    <property type="protein sequence ID" value="RZC62617.1"/>
    <property type="molecule type" value="Genomic_DNA"/>
</dbReference>
<dbReference type="Proteomes" id="UP000316621">
    <property type="component" value="Chromosome 5"/>
</dbReference>
<dbReference type="Gramene" id="RZC62617">
    <property type="protein sequence ID" value="RZC62617"/>
    <property type="gene ID" value="C5167_024395"/>
</dbReference>
<gene>
    <name evidence="2" type="ORF">C5167_024395</name>
</gene>
<dbReference type="AlphaFoldDB" id="A0A4Y7JPG7"/>
<proteinExistence type="predicted"/>
<accession>A0A4Y7JPG7</accession>
<dbReference type="InterPro" id="IPR003307">
    <property type="entry name" value="W2_domain"/>
</dbReference>